<feature type="compositionally biased region" description="Polar residues" evidence="5">
    <location>
        <begin position="111"/>
        <end position="143"/>
    </location>
</feature>
<dbReference type="GO" id="GO:0005634">
    <property type="term" value="C:nucleus"/>
    <property type="evidence" value="ECO:0007669"/>
    <property type="project" value="UniProtKB-SubCell"/>
</dbReference>
<evidence type="ECO:0000256" key="3">
    <source>
        <dbReference type="ARBA" id="ARBA00023163"/>
    </source>
</evidence>
<sequence>MTGSPSTYIKEENDEFSFNPHQYSAANNGRFLNQQYNQFTTSAGDMSGVNPTELTMSNMNNFGQMSNSFMGGGNSGIDDEDLLALGNLDDQKHFQMNGYNQGQQSQNFFPNAQGYTPDNNPIASPFLNQQGDFFSQYSNSHGQQFGGMQRRPMGSMDRHPSDSARSPMTPSASMRIGSIGTPDSNHLQYQVPLNQHLNQHAKMQSASWNPNGNSGSAGSGWGESPISSPLADHFHTNMNEVLAGRAGASLPTKVENGMHSNYQTQEAKKKRRRESHNAVERRRRDNINERIHDLSRLVPSHRLEDEKIRKHLSNNGPLSPTLGASGISPPAATSLLAGGSGRRAAGNITQGLPLEEKDKGPNKGDILNGAVSWTRDMMWQLYQNYKNEEKLRAHLESHGLQWPLTETEEQKRMKTELIAAVEKNGVDNFSYSRGPGSGLRVPGHTTIDGQPLNGTNGTNGQQSSVSPASANGQNFNWVNDSNQRDSFSLKEEDESGFGMEMG</sequence>
<dbReference type="VEuPathDB" id="FungiDB:PV09_02314"/>
<dbReference type="AlphaFoldDB" id="A0A0D2B5U3"/>
<accession>A0A0D2B5U3</accession>
<keyword evidence="8" id="KW-1185">Reference proteome</keyword>
<evidence type="ECO:0000259" key="6">
    <source>
        <dbReference type="PROSITE" id="PS50888"/>
    </source>
</evidence>
<evidence type="ECO:0000256" key="1">
    <source>
        <dbReference type="ARBA" id="ARBA00004123"/>
    </source>
</evidence>
<dbReference type="SMART" id="SM00353">
    <property type="entry name" value="HLH"/>
    <property type="match status" value="1"/>
</dbReference>
<dbReference type="CDD" id="cd11387">
    <property type="entry name" value="bHLHzip_USF_MITF"/>
    <property type="match status" value="1"/>
</dbReference>
<feature type="region of interest" description="Disordered" evidence="5">
    <location>
        <begin position="250"/>
        <end position="287"/>
    </location>
</feature>
<proteinExistence type="predicted"/>
<comment type="subcellular location">
    <subcellularLocation>
        <location evidence="1">Nucleus</location>
    </subcellularLocation>
</comment>
<dbReference type="GeneID" id="27310287"/>
<dbReference type="InParanoid" id="A0A0D2B5U3"/>
<dbReference type="PANTHER" id="PTHR46117">
    <property type="entry name" value="FI24210P1"/>
    <property type="match status" value="1"/>
</dbReference>
<dbReference type="GO" id="GO:0000981">
    <property type="term" value="F:DNA-binding transcription factor activity, RNA polymerase II-specific"/>
    <property type="evidence" value="ECO:0007669"/>
    <property type="project" value="TreeGrafter"/>
</dbReference>
<reference evidence="7 8" key="1">
    <citation type="submission" date="2015-01" db="EMBL/GenBank/DDBJ databases">
        <title>The Genome Sequence of Ochroconis gallopava CBS43764.</title>
        <authorList>
            <consortium name="The Broad Institute Genomics Platform"/>
            <person name="Cuomo C."/>
            <person name="de Hoog S."/>
            <person name="Gorbushina A."/>
            <person name="Stielow B."/>
            <person name="Teixiera M."/>
            <person name="Abouelleil A."/>
            <person name="Chapman S.B."/>
            <person name="Priest M."/>
            <person name="Young S.K."/>
            <person name="Wortman J."/>
            <person name="Nusbaum C."/>
            <person name="Birren B."/>
        </authorList>
    </citation>
    <scope>NUCLEOTIDE SEQUENCE [LARGE SCALE GENOMIC DNA]</scope>
    <source>
        <strain evidence="7 8">CBS 43764</strain>
    </source>
</reference>
<feature type="domain" description="BHLH" evidence="6">
    <location>
        <begin position="271"/>
        <end position="377"/>
    </location>
</feature>
<dbReference type="HOGENOM" id="CLU_017389_0_0_1"/>
<feature type="compositionally biased region" description="Polar residues" evidence="5">
    <location>
        <begin position="452"/>
        <end position="486"/>
    </location>
</feature>
<dbReference type="InterPro" id="IPR036638">
    <property type="entry name" value="HLH_DNA-bd_sf"/>
</dbReference>
<feature type="compositionally biased region" description="Low complexity" evidence="5">
    <location>
        <begin position="205"/>
        <end position="214"/>
    </location>
</feature>
<gene>
    <name evidence="7" type="ORF">PV09_02314</name>
</gene>
<feature type="region of interest" description="Disordered" evidence="5">
    <location>
        <begin position="429"/>
        <end position="502"/>
    </location>
</feature>
<dbReference type="GO" id="GO:0046983">
    <property type="term" value="F:protein dimerization activity"/>
    <property type="evidence" value="ECO:0007669"/>
    <property type="project" value="InterPro"/>
</dbReference>
<evidence type="ECO:0000256" key="5">
    <source>
        <dbReference type="SAM" id="MobiDB-lite"/>
    </source>
</evidence>
<evidence type="ECO:0000256" key="4">
    <source>
        <dbReference type="ARBA" id="ARBA00023242"/>
    </source>
</evidence>
<dbReference type="OrthoDB" id="690068at2759"/>
<protein>
    <recommendedName>
        <fullName evidence="6">BHLH domain-containing protein</fullName>
    </recommendedName>
</protein>
<evidence type="ECO:0000313" key="8">
    <source>
        <dbReference type="Proteomes" id="UP000053259"/>
    </source>
</evidence>
<feature type="region of interest" description="Disordered" evidence="5">
    <location>
        <begin position="111"/>
        <end position="186"/>
    </location>
</feature>
<dbReference type="GO" id="GO:0000978">
    <property type="term" value="F:RNA polymerase II cis-regulatory region sequence-specific DNA binding"/>
    <property type="evidence" value="ECO:0007669"/>
    <property type="project" value="TreeGrafter"/>
</dbReference>
<feature type="compositionally biased region" description="Basic and acidic residues" evidence="5">
    <location>
        <begin position="275"/>
        <end position="287"/>
    </location>
</feature>
<keyword evidence="3" id="KW-0804">Transcription</keyword>
<name>A0A0D2B5U3_9PEZI</name>
<dbReference type="InterPro" id="IPR051732">
    <property type="entry name" value="USF"/>
</dbReference>
<feature type="region of interest" description="Disordered" evidence="5">
    <location>
        <begin position="311"/>
        <end position="363"/>
    </location>
</feature>
<dbReference type="EMBL" id="KN847534">
    <property type="protein sequence ID" value="KIW06599.1"/>
    <property type="molecule type" value="Genomic_DNA"/>
</dbReference>
<dbReference type="PROSITE" id="PS50888">
    <property type="entry name" value="BHLH"/>
    <property type="match status" value="1"/>
</dbReference>
<organism evidence="7 8">
    <name type="scientific">Verruconis gallopava</name>
    <dbReference type="NCBI Taxonomy" id="253628"/>
    <lineage>
        <taxon>Eukaryota</taxon>
        <taxon>Fungi</taxon>
        <taxon>Dikarya</taxon>
        <taxon>Ascomycota</taxon>
        <taxon>Pezizomycotina</taxon>
        <taxon>Dothideomycetes</taxon>
        <taxon>Pleosporomycetidae</taxon>
        <taxon>Venturiales</taxon>
        <taxon>Sympoventuriaceae</taxon>
        <taxon>Verruconis</taxon>
    </lineage>
</organism>
<feature type="compositionally biased region" description="Polar residues" evidence="5">
    <location>
        <begin position="163"/>
        <end position="172"/>
    </location>
</feature>
<dbReference type="RefSeq" id="XP_016216468.1">
    <property type="nucleotide sequence ID" value="XM_016355332.1"/>
</dbReference>
<dbReference type="Pfam" id="PF00010">
    <property type="entry name" value="HLH"/>
    <property type="match status" value="1"/>
</dbReference>
<evidence type="ECO:0000313" key="7">
    <source>
        <dbReference type="EMBL" id="KIW06599.1"/>
    </source>
</evidence>
<keyword evidence="2" id="KW-0805">Transcription regulation</keyword>
<dbReference type="SUPFAM" id="SSF47459">
    <property type="entry name" value="HLH, helix-loop-helix DNA-binding domain"/>
    <property type="match status" value="1"/>
</dbReference>
<dbReference type="STRING" id="253628.A0A0D2B5U3"/>
<dbReference type="Gene3D" id="4.10.280.10">
    <property type="entry name" value="Helix-loop-helix DNA-binding domain"/>
    <property type="match status" value="1"/>
</dbReference>
<keyword evidence="4" id="KW-0539">Nucleus</keyword>
<dbReference type="PANTHER" id="PTHR46117:SF3">
    <property type="entry name" value="FI24210P1"/>
    <property type="match status" value="1"/>
</dbReference>
<feature type="compositionally biased region" description="Low complexity" evidence="5">
    <location>
        <begin position="334"/>
        <end position="346"/>
    </location>
</feature>
<dbReference type="Proteomes" id="UP000053259">
    <property type="component" value="Unassembled WGS sequence"/>
</dbReference>
<dbReference type="InterPro" id="IPR011598">
    <property type="entry name" value="bHLH_dom"/>
</dbReference>
<evidence type="ECO:0000256" key="2">
    <source>
        <dbReference type="ARBA" id="ARBA00023015"/>
    </source>
</evidence>
<feature type="region of interest" description="Disordered" evidence="5">
    <location>
        <begin position="200"/>
        <end position="232"/>
    </location>
</feature>